<dbReference type="KEGG" id="bvr:BVIR_1998"/>
<reference evidence="6" key="1">
    <citation type="journal article" date="2015" name="Genome Announc.">
        <title>Complete Genome Sequence of the Bacteriochlorophyll b-Producing Photosynthetic Bacterium Blastochloris viridis.</title>
        <authorList>
            <person name="Tsukatani Y."/>
            <person name="Hirose Y."/>
            <person name="Harada J."/>
            <person name="Misawa N."/>
            <person name="Mori K."/>
            <person name="Inoue K."/>
            <person name="Tamiaki H."/>
        </authorList>
    </citation>
    <scope>NUCLEOTIDE SEQUENCE [LARGE SCALE GENOMIC DNA]</scope>
    <source>
        <strain evidence="6">DSM 133</strain>
    </source>
</reference>
<evidence type="ECO:0000313" key="7">
    <source>
        <dbReference type="EMBL" id="CUU42431.1"/>
    </source>
</evidence>
<dbReference type="PANTHER" id="PTHR43087:SF1">
    <property type="entry name" value="LAO_AO TRANSPORT SYSTEM ATPASE"/>
    <property type="match status" value="1"/>
</dbReference>
<dbReference type="PATRIC" id="fig|1079.6.peg.2070"/>
<dbReference type="Gene3D" id="3.40.50.300">
    <property type="entry name" value="P-loop containing nucleotide triphosphate hydrolases"/>
    <property type="match status" value="1"/>
</dbReference>
<evidence type="ECO:0000256" key="2">
    <source>
        <dbReference type="ARBA" id="ARBA00022801"/>
    </source>
</evidence>
<dbReference type="EC" id="3.6.-.-" evidence="7"/>
<dbReference type="Proteomes" id="UP000065734">
    <property type="component" value="Chromosome I"/>
</dbReference>
<keyword evidence="2 7" id="KW-0378">Hydrolase</keyword>
<proteinExistence type="predicted"/>
<reference evidence="8" key="3">
    <citation type="journal article" date="2016" name="Genome Announc.">
        <title>Revised genome sequence of the purple photosynthetic bacterium Blastochloris viridis.</title>
        <authorList>
            <person name="Liu L.N."/>
            <person name="Faulkner M."/>
            <person name="Liu X."/>
            <person name="Huang F."/>
            <person name="Darby A.C."/>
            <person name="Hall N."/>
        </authorList>
    </citation>
    <scope>NUCLEOTIDE SEQUENCE [LARGE SCALE GENOMIC DNA]</scope>
    <source>
        <strain evidence="8">ATCC 19567 / DSM 133 / F</strain>
    </source>
</reference>
<keyword evidence="4" id="KW-0143">Chaperone</keyword>
<dbReference type="InterPro" id="IPR027417">
    <property type="entry name" value="P-loop_NTPase"/>
</dbReference>
<dbReference type="SMART" id="SM00382">
    <property type="entry name" value="AAA"/>
    <property type="match status" value="1"/>
</dbReference>
<evidence type="ECO:0000313" key="6">
    <source>
        <dbReference type="EMBL" id="BAS00332.1"/>
    </source>
</evidence>
<feature type="domain" description="AAA+ ATPase" evidence="5">
    <location>
        <begin position="60"/>
        <end position="267"/>
    </location>
</feature>
<sequence>MPVPMTMPMTTSMTPPPLASLAAIAGGGKRALAQALAAIETHAGEPALAALLDEACRAARGHVLGLTGPPGVGKSTLTNALLRQWRGNGETVGVIAVDPSSKRTGGALLGDRARIITDPDDKGVFVRSMAARDRLGGLSDQTVAAMVMMRAIYDRVLVESVGIGQSETDIAFAVDTVVLCIQPGSGDALQFMKAGAMEVPDIVAVTKADMGLPAQRAANDVKGALTLFAGQEDWPAPVVLVAASRGDGLDELKDAIERHRAHLGTAGRLAKRRAAQEAAWVEEGTRAHFGSVGLAAAAAIATGAAQGPFGRELAIAQALKARLGDGR</sequence>
<dbReference type="GO" id="GO:0016301">
    <property type="term" value="F:kinase activity"/>
    <property type="evidence" value="ECO:0007669"/>
    <property type="project" value="UniProtKB-KW"/>
</dbReference>
<dbReference type="EMBL" id="AP014854">
    <property type="protein sequence ID" value="BAS00332.1"/>
    <property type="molecule type" value="Genomic_DNA"/>
</dbReference>
<dbReference type="GO" id="GO:0016787">
    <property type="term" value="F:hydrolase activity"/>
    <property type="evidence" value="ECO:0007669"/>
    <property type="project" value="UniProtKB-KW"/>
</dbReference>
<evidence type="ECO:0000313" key="8">
    <source>
        <dbReference type="Proteomes" id="UP000065734"/>
    </source>
</evidence>
<evidence type="ECO:0000256" key="3">
    <source>
        <dbReference type="ARBA" id="ARBA00023134"/>
    </source>
</evidence>
<keyword evidence="8" id="KW-1185">Reference proteome</keyword>
<dbReference type="GO" id="GO:0005525">
    <property type="term" value="F:GTP binding"/>
    <property type="evidence" value="ECO:0007669"/>
    <property type="project" value="UniProtKB-KW"/>
</dbReference>
<name>A0A0H5BIR6_BLAVI</name>
<dbReference type="PANTHER" id="PTHR43087">
    <property type="entry name" value="LYSINE/ARGININE/ORNITHINE TRANSPORT SYSTEM KINASE"/>
    <property type="match status" value="1"/>
</dbReference>
<keyword evidence="3" id="KW-0342">GTP-binding</keyword>
<dbReference type="InterPro" id="IPR003593">
    <property type="entry name" value="AAA+_ATPase"/>
</dbReference>
<keyword evidence="6" id="KW-0808">Transferase</keyword>
<evidence type="ECO:0000259" key="5">
    <source>
        <dbReference type="SMART" id="SM00382"/>
    </source>
</evidence>
<protein>
    <submittedName>
        <fullName evidence="7">Putative GTPase/MT1543</fullName>
        <ecNumber evidence="7">3.6.-.-</ecNumber>
    </submittedName>
    <submittedName>
        <fullName evidence="6">Putative periplasmic protein kinase ArgK and related GTPases of G3E family</fullName>
    </submittedName>
</protein>
<dbReference type="EMBL" id="LN907867">
    <property type="protein sequence ID" value="CUU42431.1"/>
    <property type="molecule type" value="Genomic_DNA"/>
</dbReference>
<dbReference type="SUPFAM" id="SSF52540">
    <property type="entry name" value="P-loop containing nucleoside triphosphate hydrolases"/>
    <property type="match status" value="1"/>
</dbReference>
<keyword evidence="6" id="KW-0418">Kinase</keyword>
<evidence type="ECO:0000256" key="1">
    <source>
        <dbReference type="ARBA" id="ARBA00022741"/>
    </source>
</evidence>
<gene>
    <name evidence="6" type="ORF">BV133_2738</name>
    <name evidence="7" type="ORF">BVIRIDIS_14430</name>
</gene>
<reference evidence="7" key="2">
    <citation type="submission" date="2015-11" db="EMBL/GenBank/DDBJ databases">
        <authorList>
            <person name="Zhang Y."/>
            <person name="Guo Z."/>
        </authorList>
    </citation>
    <scope>NUCLEOTIDE SEQUENCE</scope>
    <source>
        <strain evidence="7">1</strain>
    </source>
</reference>
<dbReference type="AlphaFoldDB" id="A0A0H5BIR6"/>
<dbReference type="InterPro" id="IPR052040">
    <property type="entry name" value="GTPase/Isobutyryl-CoA_mutase"/>
</dbReference>
<organism evidence="7 8">
    <name type="scientific">Blastochloris viridis</name>
    <name type="common">Rhodopseudomonas viridis</name>
    <dbReference type="NCBI Taxonomy" id="1079"/>
    <lineage>
        <taxon>Bacteria</taxon>
        <taxon>Pseudomonadati</taxon>
        <taxon>Pseudomonadota</taxon>
        <taxon>Alphaproteobacteria</taxon>
        <taxon>Hyphomicrobiales</taxon>
        <taxon>Blastochloridaceae</taxon>
        <taxon>Blastochloris</taxon>
    </lineage>
</organism>
<evidence type="ECO:0000256" key="4">
    <source>
        <dbReference type="ARBA" id="ARBA00023186"/>
    </source>
</evidence>
<accession>A0A0H5BIR6</accession>
<dbReference type="STRING" id="1079.BVIR_1998"/>
<dbReference type="Pfam" id="PF03308">
    <property type="entry name" value="MeaB"/>
    <property type="match status" value="1"/>
</dbReference>
<keyword evidence="1" id="KW-0547">Nucleotide-binding</keyword>